<dbReference type="Proteomes" id="UP000048965">
    <property type="component" value="Unassembled WGS sequence"/>
</dbReference>
<organism evidence="2 3">
    <name type="scientific">Streptomyces lydicamycinicus</name>
    <dbReference type="NCBI Taxonomy" id="1546107"/>
    <lineage>
        <taxon>Bacteria</taxon>
        <taxon>Bacillati</taxon>
        <taxon>Actinomycetota</taxon>
        <taxon>Actinomycetes</taxon>
        <taxon>Kitasatosporales</taxon>
        <taxon>Streptomycetaceae</taxon>
        <taxon>Streptomyces</taxon>
    </lineage>
</organism>
<evidence type="ECO:0000313" key="2">
    <source>
        <dbReference type="EMBL" id="GAO08693.1"/>
    </source>
</evidence>
<feature type="signal peptide" evidence="1">
    <location>
        <begin position="1"/>
        <end position="26"/>
    </location>
</feature>
<keyword evidence="3" id="KW-1185">Reference proteome</keyword>
<keyword evidence="1" id="KW-0732">Signal</keyword>
<reference evidence="2 3" key="2">
    <citation type="journal article" date="2015" name="Stand. Genomic Sci.">
        <title>Draft genome sequence of marine-derived Streptomyces sp. TP-A0598, a producer of anti-MRSA antibiotic lydicamycins.</title>
        <authorList>
            <person name="Komaki H."/>
            <person name="Ichikawa N."/>
            <person name="Hosoyama A."/>
            <person name="Fujita N."/>
            <person name="Igarashi Y."/>
        </authorList>
    </citation>
    <scope>NUCLEOTIDE SEQUENCE [LARGE SCALE GENOMIC DNA]</scope>
    <source>
        <strain evidence="2 3">NBRC 110027</strain>
    </source>
</reference>
<dbReference type="EMBL" id="BBNO01000004">
    <property type="protein sequence ID" value="GAO08693.1"/>
    <property type="molecule type" value="Genomic_DNA"/>
</dbReference>
<sequence length="84" mass="8307">MRIHTAVAASALAVVAMIGAAGGAFADDGLGGGKLNNRHGHWCKTHDLNIDILGQVGLLNGLLGNALNGEGNPGAQFDGVGSSC</sequence>
<evidence type="ECO:0008006" key="4">
    <source>
        <dbReference type="Google" id="ProtNLM"/>
    </source>
</evidence>
<accession>A0A0P4R815</accession>
<dbReference type="AlphaFoldDB" id="A0A0P4R815"/>
<reference evidence="3" key="1">
    <citation type="submission" date="2014-09" db="EMBL/GenBank/DDBJ databases">
        <title>Whole genome shotgun sequence of Streptomyces sp. NBRC 110027.</title>
        <authorList>
            <person name="Komaki H."/>
            <person name="Ichikawa N."/>
            <person name="Katano-Makiyama Y."/>
            <person name="Hosoyama A."/>
            <person name="Hashimoto M."/>
            <person name="Uohara A."/>
            <person name="Kitahashi Y."/>
            <person name="Ohji S."/>
            <person name="Kimura A."/>
            <person name="Yamazoe A."/>
            <person name="Igarashi Y."/>
            <person name="Fujita N."/>
        </authorList>
    </citation>
    <scope>NUCLEOTIDE SEQUENCE [LARGE SCALE GENOMIC DNA]</scope>
    <source>
        <strain evidence="3">NBRC 110027</strain>
    </source>
</reference>
<name>A0A0P4R815_9ACTN</name>
<evidence type="ECO:0000313" key="3">
    <source>
        <dbReference type="Proteomes" id="UP000048965"/>
    </source>
</evidence>
<feature type="chain" id="PRO_5006068484" description="Secreted protein" evidence="1">
    <location>
        <begin position="27"/>
        <end position="84"/>
    </location>
</feature>
<comment type="caution">
    <text evidence="2">The sequence shown here is derived from an EMBL/GenBank/DDBJ whole genome shotgun (WGS) entry which is preliminary data.</text>
</comment>
<dbReference type="RefSeq" id="WP_042155437.1">
    <property type="nucleotide sequence ID" value="NZ_BBNO01000004.1"/>
</dbReference>
<protein>
    <recommendedName>
        <fullName evidence="4">Secreted protein</fullName>
    </recommendedName>
</protein>
<evidence type="ECO:0000256" key="1">
    <source>
        <dbReference type="SAM" id="SignalP"/>
    </source>
</evidence>
<proteinExistence type="predicted"/>
<gene>
    <name evidence="2" type="ORF">TPA0598_04_03290</name>
</gene>